<organism evidence="1">
    <name type="scientific">Zea mays</name>
    <name type="common">Maize</name>
    <dbReference type="NCBI Taxonomy" id="4577"/>
    <lineage>
        <taxon>Eukaryota</taxon>
        <taxon>Viridiplantae</taxon>
        <taxon>Streptophyta</taxon>
        <taxon>Embryophyta</taxon>
        <taxon>Tracheophyta</taxon>
        <taxon>Spermatophyta</taxon>
        <taxon>Magnoliopsida</taxon>
        <taxon>Liliopsida</taxon>
        <taxon>Poales</taxon>
        <taxon>Poaceae</taxon>
        <taxon>PACMAD clade</taxon>
        <taxon>Panicoideae</taxon>
        <taxon>Andropogonodae</taxon>
        <taxon>Andropogoneae</taxon>
        <taxon>Tripsacinae</taxon>
        <taxon>Zea</taxon>
    </lineage>
</organism>
<dbReference type="Proteomes" id="UP000251960">
    <property type="component" value="Chromosome 1"/>
</dbReference>
<name>A0A317YHK0_MAIZE</name>
<proteinExistence type="predicted"/>
<reference evidence="1" key="1">
    <citation type="journal article" date="2018" name="Nat. Genet.">
        <title>Extensive intraspecific gene order and gene structural variations between Mo17 and other maize genomes.</title>
        <authorList>
            <person name="Sun S."/>
            <person name="Zhou Y."/>
            <person name="Chen J."/>
            <person name="Shi J."/>
            <person name="Zhao H."/>
            <person name="Zhao H."/>
            <person name="Song W."/>
            <person name="Zhang M."/>
            <person name="Cui Y."/>
            <person name="Dong X."/>
            <person name="Liu H."/>
            <person name="Ma X."/>
            <person name="Jiao Y."/>
            <person name="Wang B."/>
            <person name="Wei X."/>
            <person name="Stein J.C."/>
            <person name="Glaubitz J.C."/>
            <person name="Lu F."/>
            <person name="Yu G."/>
            <person name="Liang C."/>
            <person name="Fengler K."/>
            <person name="Li B."/>
            <person name="Rafalski A."/>
            <person name="Schnable P.S."/>
            <person name="Ware D.H."/>
            <person name="Buckler E.S."/>
            <person name="Lai J."/>
        </authorList>
    </citation>
    <scope>NUCLEOTIDE SEQUENCE [LARGE SCALE GENOMIC DNA]</scope>
    <source>
        <tissue evidence="1">Seedling</tissue>
    </source>
</reference>
<dbReference type="SUPFAM" id="SSF57938">
    <property type="entry name" value="DnaJ/Hsp40 cysteine-rich domain"/>
    <property type="match status" value="1"/>
</dbReference>
<dbReference type="OMA" id="RQWMTAC"/>
<dbReference type="AlphaFoldDB" id="A0A317YHK0"/>
<dbReference type="InterPro" id="IPR036410">
    <property type="entry name" value="HSP_DnaJ_Cys-rich_dom_sf"/>
</dbReference>
<protein>
    <submittedName>
        <fullName evidence="1">Protein EMBRYO SAC DEVELOPMENT ARREST 3, chloroplastic</fullName>
    </submittedName>
</protein>
<gene>
    <name evidence="1" type="primary">EDA3</name>
    <name evidence="1" type="ORF">Zm00014a_023579</name>
</gene>
<dbReference type="EMBL" id="NCVQ01000001">
    <property type="protein sequence ID" value="PWZ57294.1"/>
    <property type="molecule type" value="Genomic_DNA"/>
</dbReference>
<evidence type="ECO:0000313" key="1">
    <source>
        <dbReference type="EMBL" id="PWZ57294.1"/>
    </source>
</evidence>
<accession>A0A317YHK0</accession>
<dbReference type="PANTHER" id="PTHR15852:SF56">
    <property type="entry name" value="PROTEIN PHOTOSYSTEM I ASSEMBLY 2, CHLOROPLASTIC"/>
    <property type="match status" value="1"/>
</dbReference>
<comment type="caution">
    <text evidence="1">The sequence shown here is derived from an EMBL/GenBank/DDBJ whole genome shotgun (WGS) entry which is preliminary data.</text>
</comment>
<dbReference type="PANTHER" id="PTHR15852">
    <property type="entry name" value="PLASTID TRANSCRIPTIONALLY ACTIVE PROTEIN"/>
    <property type="match status" value="1"/>
</dbReference>
<sequence length="196" mass="20590">MASSGSCHSLLSSASPISPALFSRHRAAAVGGGASRASKVQSQVRCLARDEDSKGCANVSKAETNEEKETTPSSRRRCLVCLGAVTLISATGPPNGLAADAMNKAGVQKAVCRNCNGSGAVICDMCGGTGKWKALNRKRAKDVYEFTECPNCYGRGKLVCPVCLGTGLPNNKGLLRRPEAKQLLDKMYNGKILPRS</sequence>
<dbReference type="Gene3D" id="2.10.230.10">
    <property type="entry name" value="Heat shock protein DnaJ, cysteine-rich domain"/>
    <property type="match status" value="1"/>
</dbReference>